<keyword evidence="1" id="KW-0051">Antiviral defense</keyword>
<dbReference type="NCBIfam" id="TIGR02593">
    <property type="entry name" value="CRISPR_cas5"/>
    <property type="match status" value="1"/>
</dbReference>
<dbReference type="EMBL" id="JHEG04000001">
    <property type="protein sequence ID" value="KAF3886466.1"/>
    <property type="molecule type" value="Genomic_DNA"/>
</dbReference>
<dbReference type="Proteomes" id="UP000029738">
    <property type="component" value="Unassembled WGS sequence"/>
</dbReference>
<comment type="caution">
    <text evidence="3">The sequence shown here is derived from an EMBL/GenBank/DDBJ whole genome shotgun (WGS) entry which is preliminary data.</text>
</comment>
<protein>
    <submittedName>
        <fullName evidence="3">Fruiting body developmental protein S</fullName>
    </submittedName>
    <submittedName>
        <fullName evidence="2">Type I-MYXAN CRISPR-associated protein Cas5/Cmx5/DevS</fullName>
    </submittedName>
</protein>
<dbReference type="STRING" id="1479485.DA73_0218250"/>
<organism evidence="3">
    <name type="scientific">Tolypothrix bouteillei VB521301</name>
    <dbReference type="NCBI Taxonomy" id="1479485"/>
    <lineage>
        <taxon>Bacteria</taxon>
        <taxon>Bacillati</taxon>
        <taxon>Cyanobacteriota</taxon>
        <taxon>Cyanophyceae</taxon>
        <taxon>Nostocales</taxon>
        <taxon>Tolypothrichaceae</taxon>
        <taxon>Tolypothrix</taxon>
    </lineage>
</organism>
<dbReference type="Gene3D" id="3.30.70.2660">
    <property type="match status" value="1"/>
</dbReference>
<accession>A0A0C1NCM8</accession>
<dbReference type="InterPro" id="IPR013415">
    <property type="entry name" value="Cas5_Cmx5_DevS"/>
</dbReference>
<dbReference type="InterPro" id="IPR021124">
    <property type="entry name" value="CRISPR-assoc_prot_Cas5"/>
</dbReference>
<reference evidence="2" key="2">
    <citation type="submission" date="2019-11" db="EMBL/GenBank/DDBJ databases">
        <title>Improved Assembly of Tolypothrix boutellei genome.</title>
        <authorList>
            <person name="Sarangi A.N."/>
            <person name="Mukherjee M."/>
            <person name="Ghosh S."/>
            <person name="Singh D."/>
            <person name="Das A."/>
            <person name="Kant S."/>
            <person name="Prusty A."/>
            <person name="Tripathy S."/>
        </authorList>
    </citation>
    <scope>NUCLEOTIDE SEQUENCE</scope>
    <source>
        <strain evidence="2">VB521301</strain>
    </source>
</reference>
<dbReference type="GO" id="GO:0051607">
    <property type="term" value="P:defense response to virus"/>
    <property type="evidence" value="ECO:0007669"/>
    <property type="project" value="UniProtKB-KW"/>
</dbReference>
<dbReference type="GO" id="GO:0043571">
    <property type="term" value="P:maintenance of CRISPR repeat elements"/>
    <property type="evidence" value="ECO:0007669"/>
    <property type="project" value="InterPro"/>
</dbReference>
<dbReference type="NCBIfam" id="TIGR02586">
    <property type="entry name" value="cas5_cmx5_devS"/>
    <property type="match status" value="1"/>
</dbReference>
<dbReference type="CDD" id="cd09688">
    <property type="entry name" value="Cas5_I-C"/>
    <property type="match status" value="1"/>
</dbReference>
<evidence type="ECO:0000313" key="2">
    <source>
        <dbReference type="EMBL" id="KAF3886466.1"/>
    </source>
</evidence>
<name>A0A0C1NCM8_9CYAN</name>
<evidence type="ECO:0000313" key="4">
    <source>
        <dbReference type="Proteomes" id="UP000029738"/>
    </source>
</evidence>
<dbReference type="EMBL" id="JHEG02000048">
    <property type="protein sequence ID" value="KIE10491.1"/>
    <property type="molecule type" value="Genomic_DNA"/>
</dbReference>
<gene>
    <name evidence="2" type="primary">cas5</name>
    <name evidence="3" type="ORF">DA73_0218250</name>
    <name evidence="2" type="ORF">DA73_0400014000</name>
</gene>
<proteinExistence type="predicted"/>
<reference evidence="3" key="1">
    <citation type="journal article" date="2015" name="Genome Announc.">
        <title>Draft Genome Sequence of Tolypothrix boutellei Strain VB521301.</title>
        <authorList>
            <person name="Chandrababunaidu M.M."/>
            <person name="Singh D."/>
            <person name="Sen D."/>
            <person name="Bhan S."/>
            <person name="Das S."/>
            <person name="Gupta A."/>
            <person name="Adhikary S.P."/>
            <person name="Tripathy S."/>
        </authorList>
    </citation>
    <scope>NUCLEOTIDE SEQUENCE</scope>
    <source>
        <strain evidence="3">VB521301</strain>
    </source>
</reference>
<dbReference type="RefSeq" id="WP_038071946.1">
    <property type="nucleotide sequence ID" value="NZ_JHEG04000001.1"/>
</dbReference>
<keyword evidence="4" id="KW-1185">Reference proteome</keyword>
<evidence type="ECO:0000256" key="1">
    <source>
        <dbReference type="ARBA" id="ARBA00023118"/>
    </source>
</evidence>
<dbReference type="OrthoDB" id="344955at2"/>
<dbReference type="Pfam" id="PF09704">
    <property type="entry name" value="Cas_Cas5d"/>
    <property type="match status" value="1"/>
</dbReference>
<dbReference type="AlphaFoldDB" id="A0A0C1NCM8"/>
<sequence length="216" mass="24785">MITAINKNLALEIEVPIACFRQSRAREYAETYPFPPPSTVYGMLLSIVGETNRYKHCGVKLAIAVLSQPQKSTVIRTFRRFKKKDIHDPTNARPDYQELLTDIRFIAWINSQSDKSQTTLSERLEQAFTNPTSIERFGGLCLGESRDLVNSVTVWSESDRSQSLQWLVQDDDGLFTLPYWVDHVGSKGTRWKRYLILEPSKNYLPPESAWTVIQPT</sequence>
<dbReference type="InterPro" id="IPR013422">
    <property type="entry name" value="CRISPR-assoc_prot_Cas5_N"/>
</dbReference>
<evidence type="ECO:0000313" key="3">
    <source>
        <dbReference type="EMBL" id="KIE10491.1"/>
    </source>
</evidence>